<dbReference type="Pfam" id="PF05866">
    <property type="entry name" value="RusA"/>
    <property type="match status" value="1"/>
</dbReference>
<protein>
    <submittedName>
        <fullName evidence="1">Holliday junction resolvase RusA-like endonuclease</fullName>
    </submittedName>
</protein>
<dbReference type="GO" id="GO:0006310">
    <property type="term" value="P:DNA recombination"/>
    <property type="evidence" value="ECO:0007669"/>
    <property type="project" value="InterPro"/>
</dbReference>
<dbReference type="Proteomes" id="UP000273158">
    <property type="component" value="Unassembled WGS sequence"/>
</dbReference>
<dbReference type="Gene3D" id="3.30.1330.70">
    <property type="entry name" value="Holliday junction resolvase RusA"/>
    <property type="match status" value="1"/>
</dbReference>
<comment type="caution">
    <text evidence="1">The sequence shown here is derived from an EMBL/GenBank/DDBJ whole genome shotgun (WGS) entry which is preliminary data.</text>
</comment>
<dbReference type="GO" id="GO:0006281">
    <property type="term" value="P:DNA repair"/>
    <property type="evidence" value="ECO:0007669"/>
    <property type="project" value="InterPro"/>
</dbReference>
<keyword evidence="1" id="KW-0255">Endonuclease</keyword>
<dbReference type="EMBL" id="RCDB01000003">
    <property type="protein sequence ID" value="RLK47640.1"/>
    <property type="molecule type" value="Genomic_DNA"/>
</dbReference>
<dbReference type="SUPFAM" id="SSF103084">
    <property type="entry name" value="Holliday junction resolvase RusA"/>
    <property type="match status" value="1"/>
</dbReference>
<dbReference type="InterPro" id="IPR036614">
    <property type="entry name" value="RusA-like_sf"/>
</dbReference>
<gene>
    <name evidence="1" type="ORF">C7474_2235</name>
</gene>
<name>A0A498C3B1_9MICO</name>
<dbReference type="GO" id="GO:0000287">
    <property type="term" value="F:magnesium ion binding"/>
    <property type="evidence" value="ECO:0007669"/>
    <property type="project" value="InterPro"/>
</dbReference>
<evidence type="ECO:0000313" key="2">
    <source>
        <dbReference type="Proteomes" id="UP000273158"/>
    </source>
</evidence>
<dbReference type="RefSeq" id="WP_121059978.1">
    <property type="nucleotide sequence ID" value="NZ_RCDB01000003.1"/>
</dbReference>
<dbReference type="InterPro" id="IPR008822">
    <property type="entry name" value="Endonuclease_RusA-like"/>
</dbReference>
<keyword evidence="2" id="KW-1185">Reference proteome</keyword>
<evidence type="ECO:0000313" key="1">
    <source>
        <dbReference type="EMBL" id="RLK47640.1"/>
    </source>
</evidence>
<sequence>MTAITFTVNGTPAPQGSKTRTRYGMFESSRRVKPWREVVTQAASIAADNACLLGPLHPPYRVDMWFYIKKPRTTRATHPVAPTIGDLDKLARACGDALTTSGLIQDDRFIVSLHVDKEWAGEDGPGVIISVEEFGR</sequence>
<keyword evidence="1" id="KW-0378">Hydrolase</keyword>
<accession>A0A498C3B1</accession>
<dbReference type="OrthoDB" id="3732467at2"/>
<dbReference type="AlphaFoldDB" id="A0A498C3B1"/>
<organism evidence="1 2">
    <name type="scientific">Microbacterium telephonicum</name>
    <dbReference type="NCBI Taxonomy" id="1714841"/>
    <lineage>
        <taxon>Bacteria</taxon>
        <taxon>Bacillati</taxon>
        <taxon>Actinomycetota</taxon>
        <taxon>Actinomycetes</taxon>
        <taxon>Micrococcales</taxon>
        <taxon>Microbacteriaceae</taxon>
        <taxon>Microbacterium</taxon>
    </lineage>
</organism>
<dbReference type="GO" id="GO:0004519">
    <property type="term" value="F:endonuclease activity"/>
    <property type="evidence" value="ECO:0007669"/>
    <property type="project" value="UniProtKB-KW"/>
</dbReference>
<keyword evidence="1" id="KW-0540">Nuclease</keyword>
<proteinExistence type="predicted"/>
<reference evidence="1 2" key="1">
    <citation type="journal article" date="2015" name="Stand. Genomic Sci.">
        <title>Genomic Encyclopedia of Bacterial and Archaeal Type Strains, Phase III: the genomes of soil and plant-associated and newly described type strains.</title>
        <authorList>
            <person name="Whitman W.B."/>
            <person name="Woyke T."/>
            <person name="Klenk H.P."/>
            <person name="Zhou Y."/>
            <person name="Lilburn T.G."/>
            <person name="Beck B.J."/>
            <person name="De Vos P."/>
            <person name="Vandamme P."/>
            <person name="Eisen J.A."/>
            <person name="Garrity G."/>
            <person name="Hugenholtz P."/>
            <person name="Kyrpides N.C."/>
        </authorList>
    </citation>
    <scope>NUCLEOTIDE SEQUENCE [LARGE SCALE GENOMIC DNA]</scope>
    <source>
        <strain evidence="1 2">S2T63</strain>
    </source>
</reference>